<dbReference type="CDD" id="cd00086">
    <property type="entry name" value="homeodomain"/>
    <property type="match status" value="1"/>
</dbReference>
<organism evidence="8 9">
    <name type="scientific">Meloidogyne incognita</name>
    <name type="common">Southern root-knot nematode worm</name>
    <name type="synonym">Oxyuris incognita</name>
    <dbReference type="NCBI Taxonomy" id="6306"/>
    <lineage>
        <taxon>Eukaryota</taxon>
        <taxon>Metazoa</taxon>
        <taxon>Ecdysozoa</taxon>
        <taxon>Nematoda</taxon>
        <taxon>Chromadorea</taxon>
        <taxon>Rhabditida</taxon>
        <taxon>Tylenchina</taxon>
        <taxon>Tylenchomorpha</taxon>
        <taxon>Tylenchoidea</taxon>
        <taxon>Meloidogynidae</taxon>
        <taxon>Meloidogyninae</taxon>
        <taxon>Meloidogyne</taxon>
        <taxon>Meloidogyne incognita group</taxon>
    </lineage>
</organism>
<comment type="subcellular location">
    <subcellularLocation>
        <location evidence="1 5">Nucleus</location>
    </subcellularLocation>
</comment>
<accession>A0A914MCH3</accession>
<feature type="compositionally biased region" description="Basic and acidic residues" evidence="6">
    <location>
        <begin position="190"/>
        <end position="206"/>
    </location>
</feature>
<feature type="compositionally biased region" description="Low complexity" evidence="6">
    <location>
        <begin position="22"/>
        <end position="38"/>
    </location>
</feature>
<dbReference type="Pfam" id="PF05920">
    <property type="entry name" value="Homeobox_KN"/>
    <property type="match status" value="1"/>
</dbReference>
<feature type="domain" description="Homeobox" evidence="7">
    <location>
        <begin position="81"/>
        <end position="129"/>
    </location>
</feature>
<feature type="region of interest" description="Disordered" evidence="6">
    <location>
        <begin position="1"/>
        <end position="39"/>
    </location>
</feature>
<evidence type="ECO:0000256" key="1">
    <source>
        <dbReference type="ARBA" id="ARBA00004123"/>
    </source>
</evidence>
<evidence type="ECO:0000256" key="2">
    <source>
        <dbReference type="ARBA" id="ARBA00023125"/>
    </source>
</evidence>
<dbReference type="InterPro" id="IPR008422">
    <property type="entry name" value="KN_HD"/>
</dbReference>
<evidence type="ECO:0000313" key="9">
    <source>
        <dbReference type="WBParaSite" id="Minc3s01275g22367"/>
    </source>
</evidence>
<keyword evidence="2 5" id="KW-0238">DNA-binding</keyword>
<evidence type="ECO:0000256" key="5">
    <source>
        <dbReference type="PROSITE-ProRule" id="PRU00108"/>
    </source>
</evidence>
<evidence type="ECO:0000256" key="3">
    <source>
        <dbReference type="ARBA" id="ARBA00023155"/>
    </source>
</evidence>
<protein>
    <submittedName>
        <fullName evidence="9">Homeobox domain-containing protein</fullName>
    </submittedName>
</protein>
<feature type="DNA-binding region" description="Homeobox" evidence="5">
    <location>
        <begin position="83"/>
        <end position="130"/>
    </location>
</feature>
<evidence type="ECO:0000313" key="8">
    <source>
        <dbReference type="Proteomes" id="UP000887563"/>
    </source>
</evidence>
<dbReference type="GO" id="GO:0005634">
    <property type="term" value="C:nucleus"/>
    <property type="evidence" value="ECO:0007669"/>
    <property type="project" value="UniProtKB-SubCell"/>
</dbReference>
<keyword evidence="3 5" id="KW-0371">Homeobox</keyword>
<evidence type="ECO:0000256" key="4">
    <source>
        <dbReference type="ARBA" id="ARBA00023242"/>
    </source>
</evidence>
<feature type="region of interest" description="Disordered" evidence="6">
    <location>
        <begin position="121"/>
        <end position="209"/>
    </location>
</feature>
<keyword evidence="8" id="KW-1185">Reference proteome</keyword>
<dbReference type="InterPro" id="IPR009057">
    <property type="entry name" value="Homeodomain-like_sf"/>
</dbReference>
<proteinExistence type="predicted"/>
<sequence>MVSSSSASTPHKRLISNISSWKESQQQKQHQEQLGGLQTPSTEQVVAELLAKAAETQFQAAGVQPVDLDRYKEQQEEQRQKRHFLLWLNQNGNLYPSREQKERLAEEMGTSYGKVNKLFANQRRRQHKQKSIAKKEEKNNHRLIFDKKEEKEEEGEEEEERQHIDQTIESVWNKVMEGRGKGNSGSTKSNDNDEQKIVVDNDDGKRGLRIYGAPYKGEITCKLSEF</sequence>
<dbReference type="GO" id="GO:0003677">
    <property type="term" value="F:DNA binding"/>
    <property type="evidence" value="ECO:0007669"/>
    <property type="project" value="UniProtKB-UniRule"/>
</dbReference>
<evidence type="ECO:0000259" key="7">
    <source>
        <dbReference type="PROSITE" id="PS50071"/>
    </source>
</evidence>
<dbReference type="GO" id="GO:0006355">
    <property type="term" value="P:regulation of DNA-templated transcription"/>
    <property type="evidence" value="ECO:0007669"/>
    <property type="project" value="InterPro"/>
</dbReference>
<dbReference type="PROSITE" id="PS50071">
    <property type="entry name" value="HOMEOBOX_2"/>
    <property type="match status" value="1"/>
</dbReference>
<dbReference type="WBParaSite" id="Minc3s01275g22367">
    <property type="protein sequence ID" value="Minc3s01275g22367"/>
    <property type="gene ID" value="Minc3s01275g22367"/>
</dbReference>
<feature type="compositionally biased region" description="Basic residues" evidence="6">
    <location>
        <begin position="122"/>
        <end position="132"/>
    </location>
</feature>
<dbReference type="Proteomes" id="UP000887563">
    <property type="component" value="Unplaced"/>
</dbReference>
<dbReference type="SUPFAM" id="SSF46689">
    <property type="entry name" value="Homeodomain-like"/>
    <property type="match status" value="1"/>
</dbReference>
<name>A0A914MCH3_MELIC</name>
<feature type="compositionally biased region" description="Basic and acidic residues" evidence="6">
    <location>
        <begin position="133"/>
        <end position="150"/>
    </location>
</feature>
<dbReference type="Gene3D" id="1.10.10.60">
    <property type="entry name" value="Homeodomain-like"/>
    <property type="match status" value="1"/>
</dbReference>
<dbReference type="AlphaFoldDB" id="A0A914MCH3"/>
<evidence type="ECO:0000256" key="6">
    <source>
        <dbReference type="SAM" id="MobiDB-lite"/>
    </source>
</evidence>
<dbReference type="InterPro" id="IPR001356">
    <property type="entry name" value="HD"/>
</dbReference>
<reference evidence="9" key="1">
    <citation type="submission" date="2022-11" db="UniProtKB">
        <authorList>
            <consortium name="WormBaseParasite"/>
        </authorList>
    </citation>
    <scope>IDENTIFICATION</scope>
</reference>
<keyword evidence="4 5" id="KW-0539">Nucleus</keyword>